<protein>
    <recommendedName>
        <fullName evidence="1">Bacteriophage T5 Orf172 DNA-binding domain-containing protein</fullName>
    </recommendedName>
</protein>
<dbReference type="EMBL" id="PP848849">
    <property type="protein sequence ID" value="XCG96637.1"/>
    <property type="molecule type" value="Genomic_DNA"/>
</dbReference>
<proteinExistence type="predicted"/>
<name>A0AAU8EEA6_9VIRU</name>
<dbReference type="InterPro" id="IPR018306">
    <property type="entry name" value="Phage_T5_Orf172_DNA-bd"/>
</dbReference>
<reference evidence="2" key="1">
    <citation type="submission" date="2024-05" db="EMBL/GenBank/DDBJ databases">
        <authorList>
            <person name="Ferriol-Gonzalez C."/>
            <person name="Concha-Eloko R."/>
            <person name="Bernabeu-Gimeno M."/>
            <person name="Fernandez-Cuenca F."/>
            <person name="Canada-Garcia J.E."/>
            <person name="Garcia-Cobos S."/>
            <person name="Sanjuan R."/>
            <person name="Domingo-Calap P."/>
        </authorList>
    </citation>
    <scope>NUCLEOTIDE SEQUENCE</scope>
</reference>
<accession>A0AAU8EEA6</accession>
<evidence type="ECO:0000259" key="1">
    <source>
        <dbReference type="Pfam" id="PF10544"/>
    </source>
</evidence>
<dbReference type="Pfam" id="PF10544">
    <property type="entry name" value="T5orf172"/>
    <property type="match status" value="1"/>
</dbReference>
<evidence type="ECO:0000313" key="2">
    <source>
        <dbReference type="EMBL" id="XCG96637.1"/>
    </source>
</evidence>
<organism evidence="2">
    <name type="scientific">Klebsiella phage vB_Kpn24-P3</name>
    <dbReference type="NCBI Taxonomy" id="3230853"/>
    <lineage>
        <taxon>Viruses</taxon>
    </lineage>
</organism>
<feature type="domain" description="Bacteriophage T5 Orf172 DNA-binding" evidence="1">
    <location>
        <begin position="75"/>
        <end position="137"/>
    </location>
</feature>
<gene>
    <name evidence="2" type="ORF">vBKpn24P3_78</name>
</gene>
<sequence>MHQFKVIGMFSDKITQHLNLIGQPIEITREVLLESLKCGTGNFGRRSNMLYSLKLSALSLIKYNRSIGYKSGTAGFLYAITNPAWPGKVKLGLSTQPHKRLAQYQTYSPLRDYKMYHWSFWLDVRKAEKSFHGLLNADHEWVTLDQSLISLLTSLNDESLKQFMVP</sequence>